<reference evidence="2 3" key="1">
    <citation type="submission" date="2016-06" db="EMBL/GenBank/DDBJ databases">
        <authorList>
            <person name="Kjaerup R.B."/>
            <person name="Dalgaard T.S."/>
            <person name="Juul-Madsen H.R."/>
        </authorList>
    </citation>
    <scope>NUCLEOTIDE SEQUENCE [LARGE SCALE GENOMIC DNA]</scope>
    <source>
        <strain evidence="2 3">E152</strain>
    </source>
</reference>
<dbReference type="AlphaFoldDB" id="A0A1A2TJR3"/>
<accession>A0A1A2SYQ0</accession>
<proteinExistence type="predicted"/>
<name>A0A1A2TJR3_MYCNT</name>
<dbReference type="OrthoDB" id="4735964at2"/>
<accession>A0A1A2TJR3</accession>
<feature type="transmembrane region" description="Helical" evidence="1">
    <location>
        <begin position="57"/>
        <end position="76"/>
    </location>
</feature>
<gene>
    <name evidence="2" type="ORF">A5683_20740</name>
</gene>
<dbReference type="EMBL" id="LZJU01000064">
    <property type="protein sequence ID" value="OBH76584.1"/>
    <property type="molecule type" value="Genomic_DNA"/>
</dbReference>
<keyword evidence="1" id="KW-0472">Membrane</keyword>
<keyword evidence="1" id="KW-0812">Transmembrane</keyword>
<evidence type="ECO:0000313" key="3">
    <source>
        <dbReference type="Proteomes" id="UP000092389"/>
    </source>
</evidence>
<dbReference type="Proteomes" id="UP000092389">
    <property type="component" value="Unassembled WGS sequence"/>
</dbReference>
<protein>
    <submittedName>
        <fullName evidence="2">Uncharacterized protein</fullName>
    </submittedName>
</protein>
<organism evidence="2 3">
    <name type="scientific">Mycobacterium mantenii</name>
    <dbReference type="NCBI Taxonomy" id="560555"/>
    <lineage>
        <taxon>Bacteria</taxon>
        <taxon>Bacillati</taxon>
        <taxon>Actinomycetota</taxon>
        <taxon>Actinomycetes</taxon>
        <taxon>Mycobacteriales</taxon>
        <taxon>Mycobacteriaceae</taxon>
        <taxon>Mycobacterium</taxon>
        <taxon>Mycobacterium avium complex (MAC)</taxon>
    </lineage>
</organism>
<sequence>MLIVNMWLLGKGPFATESGRGERAWILAATVITTVECALITGALLTSSSSRRRGFALSIASCSGVVIIGAGIFGYLNLR</sequence>
<feature type="transmembrane region" description="Helical" evidence="1">
    <location>
        <begin position="24"/>
        <end position="45"/>
    </location>
</feature>
<keyword evidence="1" id="KW-1133">Transmembrane helix</keyword>
<evidence type="ECO:0000256" key="1">
    <source>
        <dbReference type="SAM" id="Phobius"/>
    </source>
</evidence>
<evidence type="ECO:0000313" key="2">
    <source>
        <dbReference type="EMBL" id="OBH76584.1"/>
    </source>
</evidence>
<comment type="caution">
    <text evidence="2">The sequence shown here is derived from an EMBL/GenBank/DDBJ whole genome shotgun (WGS) entry which is preliminary data.</text>
</comment>